<reference evidence="1 2" key="1">
    <citation type="submission" date="2015-07" db="EMBL/GenBank/DDBJ databases">
        <title>High-quality genome of monoxenous trypanosomatid Leptomonas pyrrhocoris.</title>
        <authorList>
            <person name="Flegontov P."/>
            <person name="Butenko A."/>
            <person name="Firsov S."/>
            <person name="Vlcek C."/>
            <person name="Logacheva M.D."/>
            <person name="Field M."/>
            <person name="Filatov D."/>
            <person name="Flegontova O."/>
            <person name="Gerasimov E."/>
            <person name="Jackson A.P."/>
            <person name="Kelly S."/>
            <person name="Opperdoes F."/>
            <person name="O'Reilly A."/>
            <person name="Votypka J."/>
            <person name="Yurchenko V."/>
            <person name="Lukes J."/>
        </authorList>
    </citation>
    <scope>NUCLEOTIDE SEQUENCE [LARGE SCALE GENOMIC DNA]</scope>
    <source>
        <strain evidence="1">H10</strain>
    </source>
</reference>
<dbReference type="EMBL" id="LGTL01000037">
    <property type="protein sequence ID" value="KPA73364.1"/>
    <property type="molecule type" value="Genomic_DNA"/>
</dbReference>
<dbReference type="VEuPathDB" id="TriTrypDB:LpyrH10_37_0240"/>
<organism evidence="1 2">
    <name type="scientific">Leptomonas pyrrhocoris</name>
    <name type="common">Firebug parasite</name>
    <dbReference type="NCBI Taxonomy" id="157538"/>
    <lineage>
        <taxon>Eukaryota</taxon>
        <taxon>Discoba</taxon>
        <taxon>Euglenozoa</taxon>
        <taxon>Kinetoplastea</taxon>
        <taxon>Metakinetoplastina</taxon>
        <taxon>Trypanosomatida</taxon>
        <taxon>Trypanosomatidae</taxon>
        <taxon>Leishmaniinae</taxon>
        <taxon>Leptomonas</taxon>
    </lineage>
</organism>
<evidence type="ECO:0000313" key="1">
    <source>
        <dbReference type="EMBL" id="KPA73364.1"/>
    </source>
</evidence>
<comment type="caution">
    <text evidence="1">The sequence shown here is derived from an EMBL/GenBank/DDBJ whole genome shotgun (WGS) entry which is preliminary data.</text>
</comment>
<accession>A0A0N0DQQ8</accession>
<keyword evidence="2" id="KW-1185">Reference proteome</keyword>
<evidence type="ECO:0000313" key="2">
    <source>
        <dbReference type="Proteomes" id="UP000037923"/>
    </source>
</evidence>
<gene>
    <name evidence="1" type="ORF">ABB37_09919</name>
</gene>
<dbReference type="RefSeq" id="XP_015651803.1">
    <property type="nucleotide sequence ID" value="XM_015809594.1"/>
</dbReference>
<dbReference type="AlphaFoldDB" id="A0A0N0DQQ8"/>
<name>A0A0N0DQQ8_LEPPY</name>
<dbReference type="Proteomes" id="UP000037923">
    <property type="component" value="Unassembled WGS sequence"/>
</dbReference>
<proteinExistence type="predicted"/>
<protein>
    <submittedName>
        <fullName evidence="1">Uncharacterized protein</fullName>
    </submittedName>
</protein>
<sequence length="102" mass="11782">MSDELAEEALFLREQAFIDVPVVVLDHSIAWCKEELQNPRSANLLLRLEEERYMQTNTTIGDNCLCFAMRRNFSLILSSVRSGQSAQKFCASWRPIFHGDSW</sequence>
<dbReference type="GeneID" id="26910201"/>